<dbReference type="InterPro" id="IPR036397">
    <property type="entry name" value="RNaseH_sf"/>
</dbReference>
<dbReference type="EMBL" id="CP034170">
    <property type="protein sequence ID" value="AZI59448.1"/>
    <property type="molecule type" value="Genomic_DNA"/>
</dbReference>
<dbReference type="InterPro" id="IPR012337">
    <property type="entry name" value="RNaseH-like_sf"/>
</dbReference>
<proteinExistence type="predicted"/>
<accession>A0A3G8ZQM1</accession>
<protein>
    <submittedName>
        <fullName evidence="2">3'-5' exonuclease</fullName>
    </submittedName>
</protein>
<dbReference type="Pfam" id="PF00929">
    <property type="entry name" value="RNase_T"/>
    <property type="match status" value="1"/>
</dbReference>
<keyword evidence="3" id="KW-1185">Reference proteome</keyword>
<keyword evidence="2" id="KW-0540">Nuclease</keyword>
<reference evidence="2 3" key="2">
    <citation type="submission" date="2018-12" db="EMBL/GenBank/DDBJ databases">
        <title>Nakamurella antarcticus sp. nov., isolated from Antarctica South Shetland Islands soil.</title>
        <authorList>
            <person name="Peng F."/>
        </authorList>
    </citation>
    <scope>NUCLEOTIDE SEQUENCE [LARGE SCALE GENOMIC DNA]</scope>
    <source>
        <strain evidence="2 3">S14-144</strain>
    </source>
</reference>
<sequence length="292" mass="30873">MVPARTRVAAIKSSTATVISAPITVGPLAAGTVCSPPARLVFAPPPPAQLFAGTLVGFDTETTGIDTATARIVTAALVHLDPSGEQLPATRSWLLDPGVDIPAEASAIHGISTEHARTHGRPAALAIAEIIAGLRQCWAAGHPTVIFNASYDLSLLDSEARRHGLTPLTDLPEWAEAVIIDPLVIDRFVDRYRRGKRTLDAASAVYSVPTPDAHNATGDSIAAVAVARAIAHKYPLIRNAGAEALRSSQVEWQRNWAINFQSYLRSRGEADAVIDSDWPLRAGAATRAPNAV</sequence>
<dbReference type="InterPro" id="IPR013520">
    <property type="entry name" value="Ribonucl_H"/>
</dbReference>
<gene>
    <name evidence="2" type="ORF">EH165_06465</name>
</gene>
<dbReference type="AlphaFoldDB" id="A0A3G8ZQM1"/>
<evidence type="ECO:0000259" key="1">
    <source>
        <dbReference type="SMART" id="SM00479"/>
    </source>
</evidence>
<evidence type="ECO:0000313" key="2">
    <source>
        <dbReference type="EMBL" id="AZI59448.1"/>
    </source>
</evidence>
<dbReference type="GO" id="GO:0003676">
    <property type="term" value="F:nucleic acid binding"/>
    <property type="evidence" value="ECO:0007669"/>
    <property type="project" value="InterPro"/>
</dbReference>
<evidence type="ECO:0000313" key="3">
    <source>
        <dbReference type="Proteomes" id="UP000268084"/>
    </source>
</evidence>
<dbReference type="OrthoDB" id="9791657at2"/>
<organism evidence="2 3">
    <name type="scientific">Nakamurella antarctica</name>
    <dbReference type="NCBI Taxonomy" id="1902245"/>
    <lineage>
        <taxon>Bacteria</taxon>
        <taxon>Bacillati</taxon>
        <taxon>Actinomycetota</taxon>
        <taxon>Actinomycetes</taxon>
        <taxon>Nakamurellales</taxon>
        <taxon>Nakamurellaceae</taxon>
        <taxon>Nakamurella</taxon>
    </lineage>
</organism>
<dbReference type="SMART" id="SM00479">
    <property type="entry name" value="EXOIII"/>
    <property type="match status" value="1"/>
</dbReference>
<dbReference type="GO" id="GO:0004527">
    <property type="term" value="F:exonuclease activity"/>
    <property type="evidence" value="ECO:0007669"/>
    <property type="project" value="UniProtKB-KW"/>
</dbReference>
<dbReference type="KEGG" id="nak:EH165_06465"/>
<feature type="domain" description="Exonuclease" evidence="1">
    <location>
        <begin position="54"/>
        <end position="236"/>
    </location>
</feature>
<keyword evidence="2" id="KW-0378">Hydrolase</keyword>
<dbReference type="SUPFAM" id="SSF53098">
    <property type="entry name" value="Ribonuclease H-like"/>
    <property type="match status" value="1"/>
</dbReference>
<reference evidence="2 3" key="1">
    <citation type="submission" date="2018-11" db="EMBL/GenBank/DDBJ databases">
        <authorList>
            <person name="Da X."/>
        </authorList>
    </citation>
    <scope>NUCLEOTIDE SEQUENCE [LARGE SCALE GENOMIC DNA]</scope>
    <source>
        <strain evidence="2 3">S14-144</strain>
    </source>
</reference>
<dbReference type="NCBIfam" id="NF005927">
    <property type="entry name" value="PRK07942.1"/>
    <property type="match status" value="1"/>
</dbReference>
<keyword evidence="2" id="KW-0269">Exonuclease</keyword>
<dbReference type="CDD" id="cd06127">
    <property type="entry name" value="DEDDh"/>
    <property type="match status" value="1"/>
</dbReference>
<dbReference type="Proteomes" id="UP000268084">
    <property type="component" value="Chromosome"/>
</dbReference>
<name>A0A3G8ZQM1_9ACTN</name>
<dbReference type="Gene3D" id="3.30.420.10">
    <property type="entry name" value="Ribonuclease H-like superfamily/Ribonuclease H"/>
    <property type="match status" value="1"/>
</dbReference>